<comment type="caution">
    <text evidence="2">The sequence shown here is derived from an EMBL/GenBank/DDBJ whole genome shotgun (WGS) entry which is preliminary data.</text>
</comment>
<protein>
    <submittedName>
        <fullName evidence="2">N-methylhydantoinase B/oxoprolinase/acetone carboxylase alpha subunit</fullName>
    </submittedName>
</protein>
<dbReference type="RefSeq" id="WP_307431138.1">
    <property type="nucleotide sequence ID" value="NZ_JAUSVK010000001.1"/>
</dbReference>
<organism evidence="2 3">
    <name type="scientific">Labrys monachus</name>
    <dbReference type="NCBI Taxonomy" id="217067"/>
    <lineage>
        <taxon>Bacteria</taxon>
        <taxon>Pseudomonadati</taxon>
        <taxon>Pseudomonadota</taxon>
        <taxon>Alphaproteobacteria</taxon>
        <taxon>Hyphomicrobiales</taxon>
        <taxon>Xanthobacteraceae</taxon>
        <taxon>Labrys</taxon>
    </lineage>
</organism>
<evidence type="ECO:0000313" key="2">
    <source>
        <dbReference type="EMBL" id="MDQ0394332.1"/>
    </source>
</evidence>
<sequence>MKAPMAAGRTRTGRFGNPLERDPHKVLDDVLDGFCSPEDAREIYGVVLDLESETVDLGGTQALRLQREGQLQRRPPPLSP</sequence>
<accession>A0ABU0FI93</accession>
<evidence type="ECO:0000313" key="3">
    <source>
        <dbReference type="Proteomes" id="UP001237448"/>
    </source>
</evidence>
<reference evidence="2 3" key="1">
    <citation type="submission" date="2023-07" db="EMBL/GenBank/DDBJ databases">
        <title>Genomic Encyclopedia of Type Strains, Phase IV (KMG-IV): sequencing the most valuable type-strain genomes for metagenomic binning, comparative biology and taxonomic classification.</title>
        <authorList>
            <person name="Goeker M."/>
        </authorList>
    </citation>
    <scope>NUCLEOTIDE SEQUENCE [LARGE SCALE GENOMIC DNA]</scope>
    <source>
        <strain evidence="2 3">DSM 5896</strain>
    </source>
</reference>
<dbReference type="Proteomes" id="UP001237448">
    <property type="component" value="Unassembled WGS sequence"/>
</dbReference>
<keyword evidence="3" id="KW-1185">Reference proteome</keyword>
<dbReference type="EMBL" id="JAUSVK010000001">
    <property type="protein sequence ID" value="MDQ0394332.1"/>
    <property type="molecule type" value="Genomic_DNA"/>
</dbReference>
<evidence type="ECO:0000256" key="1">
    <source>
        <dbReference type="SAM" id="MobiDB-lite"/>
    </source>
</evidence>
<name>A0ABU0FI93_9HYPH</name>
<feature type="region of interest" description="Disordered" evidence="1">
    <location>
        <begin position="1"/>
        <end position="22"/>
    </location>
</feature>
<gene>
    <name evidence="2" type="ORF">J3R73_004124</name>
</gene>
<proteinExistence type="predicted"/>